<dbReference type="SUPFAM" id="SSF69304">
    <property type="entry name" value="Tricorn protease N-terminal domain"/>
    <property type="match status" value="1"/>
</dbReference>
<comment type="similarity">
    <text evidence="1">Belongs to the TolB family.</text>
</comment>
<protein>
    <recommendedName>
        <fullName evidence="4">Dipeptidylpeptidase IV N-terminal domain-containing protein</fullName>
    </recommendedName>
</protein>
<dbReference type="EMBL" id="UINC01171453">
    <property type="protein sequence ID" value="SVD76027.1"/>
    <property type="molecule type" value="Genomic_DNA"/>
</dbReference>
<reference evidence="3" key="1">
    <citation type="submission" date="2018-05" db="EMBL/GenBank/DDBJ databases">
        <authorList>
            <person name="Lanie J.A."/>
            <person name="Ng W.-L."/>
            <person name="Kazmierczak K.M."/>
            <person name="Andrzejewski T.M."/>
            <person name="Davidsen T.M."/>
            <person name="Wayne K.J."/>
            <person name="Tettelin H."/>
            <person name="Glass J.I."/>
            <person name="Rusch D."/>
            <person name="Podicherti R."/>
            <person name="Tsui H.-C.T."/>
            <person name="Winkler M.E."/>
        </authorList>
    </citation>
    <scope>NUCLEOTIDE SEQUENCE</scope>
</reference>
<dbReference type="PANTHER" id="PTHR36842">
    <property type="entry name" value="PROTEIN TOLB HOMOLOG"/>
    <property type="match status" value="1"/>
</dbReference>
<dbReference type="InterPro" id="IPR011659">
    <property type="entry name" value="WD40"/>
</dbReference>
<dbReference type="PANTHER" id="PTHR36842:SF1">
    <property type="entry name" value="PROTEIN TOLB"/>
    <property type="match status" value="1"/>
</dbReference>
<dbReference type="InterPro" id="IPR011042">
    <property type="entry name" value="6-blade_b-propeller_TolB-like"/>
</dbReference>
<evidence type="ECO:0000256" key="2">
    <source>
        <dbReference type="SAM" id="MobiDB-lite"/>
    </source>
</evidence>
<dbReference type="Gene3D" id="2.120.10.30">
    <property type="entry name" value="TolB, C-terminal domain"/>
    <property type="match status" value="2"/>
</dbReference>
<name>A0A382XY26_9ZZZZ</name>
<organism evidence="3">
    <name type="scientific">marine metagenome</name>
    <dbReference type="NCBI Taxonomy" id="408172"/>
    <lineage>
        <taxon>unclassified sequences</taxon>
        <taxon>metagenomes</taxon>
        <taxon>ecological metagenomes</taxon>
    </lineage>
</organism>
<dbReference type="AlphaFoldDB" id="A0A382XY26"/>
<evidence type="ECO:0008006" key="4">
    <source>
        <dbReference type="Google" id="ProtNLM"/>
    </source>
</evidence>
<proteinExistence type="inferred from homology"/>
<accession>A0A382XY26</accession>
<evidence type="ECO:0000313" key="3">
    <source>
        <dbReference type="EMBL" id="SVD76027.1"/>
    </source>
</evidence>
<sequence length="170" mass="19237">MIDIDGSNPRKVVKGREPAFSPDGRRIAFTSSAFHDNDEIYLIDLDGSNMVRLTDNRRKFDWFASWSPKGDRLAYNSEVYGGQELMIMLANGEAKTRISIAEKTYEQETVWSPDGKGLAYTGKMGDDDYDIYVVGTNGFDLDELDTPRSPPTNLTDNNDRDDMSPSWRSF</sequence>
<gene>
    <name evidence="3" type="ORF">METZ01_LOCUS428881</name>
</gene>
<dbReference type="Pfam" id="PF07676">
    <property type="entry name" value="PD40"/>
    <property type="match status" value="3"/>
</dbReference>
<feature type="region of interest" description="Disordered" evidence="2">
    <location>
        <begin position="142"/>
        <end position="170"/>
    </location>
</feature>
<evidence type="ECO:0000256" key="1">
    <source>
        <dbReference type="ARBA" id="ARBA00009820"/>
    </source>
</evidence>